<keyword evidence="4" id="KW-1003">Cell membrane</keyword>
<evidence type="ECO:0000259" key="16">
    <source>
        <dbReference type="PROSITE" id="PS50109"/>
    </source>
</evidence>
<accession>A0A1C7NUN3</accession>
<dbReference type="InterPro" id="IPR003661">
    <property type="entry name" value="HisK_dim/P_dom"/>
</dbReference>
<dbReference type="InterPro" id="IPR036097">
    <property type="entry name" value="HisK_dim/P_sf"/>
</dbReference>
<evidence type="ECO:0000256" key="14">
    <source>
        <dbReference type="ARBA" id="ARBA00023136"/>
    </source>
</evidence>
<evidence type="ECO:0000256" key="4">
    <source>
        <dbReference type="ARBA" id="ARBA00022475"/>
    </source>
</evidence>
<dbReference type="RefSeq" id="WP_068957839.1">
    <property type="nucleotide sequence ID" value="NZ_LGLV01000018.1"/>
</dbReference>
<dbReference type="OrthoDB" id="9804645at2"/>
<evidence type="ECO:0000256" key="6">
    <source>
        <dbReference type="ARBA" id="ARBA00022553"/>
    </source>
</evidence>
<keyword evidence="12 15" id="KW-1133">Transmembrane helix</keyword>
<sequence>MKTLRRASIQKQILILATVLVVLVSVIAMVSEPFIYGRNDRDFRNGLFAGQAEMVLDHFREAASTQEEDAVLSAAVRLGVRVEKLAPGNAAAAREKIISSSDLVERIKSLLASSILTSIRDTLAREPKADFLVVRVDAERALIFHMPVFPPRLWLAPAVASGLLKIVIPLLLLAVFSSWLITDPLTRFATAAKRVSADDNTDEPFEAEGASEIRSLAESLNVMRNRIQKMARDRTMVLSSVGHDLRTPLTRLRMRAERSGDPELRRLMLADIETLVSMIDGCLAYFNDPSEGETDRKVDLSSLLQTIASDFSDTGVNVAYSGPRRLAYVCKPQALTRALTNLIDNASRYATQIDLILRHRDDGGVQIRVADNGPGLTDELKAKVLEPFFKADESRQIGLKGGFGLGLPIAQGIIKKAHRGQFALLDGEPNGLVIAIDLPAV</sequence>
<dbReference type="CDD" id="cd00082">
    <property type="entry name" value="HisKA"/>
    <property type="match status" value="1"/>
</dbReference>
<evidence type="ECO:0000259" key="17">
    <source>
        <dbReference type="PROSITE" id="PS50885"/>
    </source>
</evidence>
<dbReference type="InterPro" id="IPR005467">
    <property type="entry name" value="His_kinase_dom"/>
</dbReference>
<evidence type="ECO:0000256" key="10">
    <source>
        <dbReference type="ARBA" id="ARBA00022777"/>
    </source>
</evidence>
<dbReference type="CDD" id="cd06225">
    <property type="entry name" value="HAMP"/>
    <property type="match status" value="1"/>
</dbReference>
<comment type="caution">
    <text evidence="18">The sequence shown here is derived from an EMBL/GenBank/DDBJ whole genome shotgun (WGS) entry which is preliminary data.</text>
</comment>
<dbReference type="Pfam" id="PF02518">
    <property type="entry name" value="HATPase_c"/>
    <property type="match status" value="1"/>
</dbReference>
<dbReference type="GO" id="GO:0005886">
    <property type="term" value="C:plasma membrane"/>
    <property type="evidence" value="ECO:0007669"/>
    <property type="project" value="UniProtKB-SubCell"/>
</dbReference>
<evidence type="ECO:0000256" key="3">
    <source>
        <dbReference type="ARBA" id="ARBA00012438"/>
    </source>
</evidence>
<keyword evidence="8 15" id="KW-0812">Transmembrane</keyword>
<dbReference type="InterPro" id="IPR004358">
    <property type="entry name" value="Sig_transdc_His_kin-like_C"/>
</dbReference>
<keyword evidence="5" id="KW-0997">Cell inner membrane</keyword>
<evidence type="ECO:0000256" key="12">
    <source>
        <dbReference type="ARBA" id="ARBA00022989"/>
    </source>
</evidence>
<dbReference type="SMART" id="SM00387">
    <property type="entry name" value="HATPase_c"/>
    <property type="match status" value="1"/>
</dbReference>
<evidence type="ECO:0000256" key="1">
    <source>
        <dbReference type="ARBA" id="ARBA00000085"/>
    </source>
</evidence>
<dbReference type="PROSITE" id="PS50885">
    <property type="entry name" value="HAMP"/>
    <property type="match status" value="1"/>
</dbReference>
<evidence type="ECO:0000256" key="8">
    <source>
        <dbReference type="ARBA" id="ARBA00022692"/>
    </source>
</evidence>
<dbReference type="InterPro" id="IPR050980">
    <property type="entry name" value="2C_sensor_his_kinase"/>
</dbReference>
<evidence type="ECO:0000256" key="9">
    <source>
        <dbReference type="ARBA" id="ARBA00022741"/>
    </source>
</evidence>
<dbReference type="PANTHER" id="PTHR44936:SF5">
    <property type="entry name" value="SENSOR HISTIDINE KINASE ENVZ"/>
    <property type="match status" value="1"/>
</dbReference>
<evidence type="ECO:0000313" key="19">
    <source>
        <dbReference type="Proteomes" id="UP000093111"/>
    </source>
</evidence>
<keyword evidence="11" id="KW-0067">ATP-binding</keyword>
<dbReference type="InterPro" id="IPR036890">
    <property type="entry name" value="HATPase_C_sf"/>
</dbReference>
<dbReference type="AlphaFoldDB" id="A0A1C7NUN3"/>
<evidence type="ECO:0000256" key="2">
    <source>
        <dbReference type="ARBA" id="ARBA00004429"/>
    </source>
</evidence>
<evidence type="ECO:0000256" key="5">
    <source>
        <dbReference type="ARBA" id="ARBA00022519"/>
    </source>
</evidence>
<keyword evidence="13" id="KW-0902">Two-component regulatory system</keyword>
<dbReference type="InterPro" id="IPR003594">
    <property type="entry name" value="HATPase_dom"/>
</dbReference>
<organism evidence="18 19">
    <name type="scientific">Pararhizobium polonicum</name>
    <dbReference type="NCBI Taxonomy" id="1612624"/>
    <lineage>
        <taxon>Bacteria</taxon>
        <taxon>Pseudomonadati</taxon>
        <taxon>Pseudomonadota</taxon>
        <taxon>Alphaproteobacteria</taxon>
        <taxon>Hyphomicrobiales</taxon>
        <taxon>Rhizobiaceae</taxon>
        <taxon>Rhizobium/Agrobacterium group</taxon>
        <taxon>Pararhizobium</taxon>
    </lineage>
</organism>
<keyword evidence="9" id="KW-0547">Nucleotide-binding</keyword>
<comment type="catalytic activity">
    <reaction evidence="1">
        <text>ATP + protein L-histidine = ADP + protein N-phospho-L-histidine.</text>
        <dbReference type="EC" id="2.7.13.3"/>
    </reaction>
</comment>
<dbReference type="Gene3D" id="3.30.565.10">
    <property type="entry name" value="Histidine kinase-like ATPase, C-terminal domain"/>
    <property type="match status" value="1"/>
</dbReference>
<keyword evidence="10 18" id="KW-0418">Kinase</keyword>
<dbReference type="EC" id="2.7.13.3" evidence="3"/>
<dbReference type="PROSITE" id="PS50109">
    <property type="entry name" value="HIS_KIN"/>
    <property type="match status" value="1"/>
</dbReference>
<gene>
    <name evidence="18" type="ORF">ADU59_25285</name>
</gene>
<dbReference type="SUPFAM" id="SSF47384">
    <property type="entry name" value="Homodimeric domain of signal transducing histidine kinase"/>
    <property type="match status" value="1"/>
</dbReference>
<evidence type="ECO:0000256" key="11">
    <source>
        <dbReference type="ARBA" id="ARBA00022840"/>
    </source>
</evidence>
<dbReference type="PRINTS" id="PR00344">
    <property type="entry name" value="BCTRLSENSOR"/>
</dbReference>
<dbReference type="PATRIC" id="fig|1612624.7.peg.2766"/>
<keyword evidence="14 15" id="KW-0472">Membrane</keyword>
<comment type="subcellular location">
    <subcellularLocation>
        <location evidence="2">Cell inner membrane</location>
        <topology evidence="2">Multi-pass membrane protein</topology>
    </subcellularLocation>
</comment>
<dbReference type="GO" id="GO:0005524">
    <property type="term" value="F:ATP binding"/>
    <property type="evidence" value="ECO:0007669"/>
    <property type="project" value="UniProtKB-KW"/>
</dbReference>
<keyword evidence="7" id="KW-0808">Transferase</keyword>
<dbReference type="Pfam" id="PF00672">
    <property type="entry name" value="HAMP"/>
    <property type="match status" value="1"/>
</dbReference>
<proteinExistence type="predicted"/>
<keyword evidence="19" id="KW-1185">Reference proteome</keyword>
<dbReference type="EMBL" id="LGLV01000018">
    <property type="protein sequence ID" value="OBZ92700.1"/>
    <property type="molecule type" value="Genomic_DNA"/>
</dbReference>
<dbReference type="PANTHER" id="PTHR44936">
    <property type="entry name" value="SENSOR PROTEIN CREC"/>
    <property type="match status" value="1"/>
</dbReference>
<dbReference type="STRING" id="1612624.ADU59_25285"/>
<dbReference type="SMART" id="SM00304">
    <property type="entry name" value="HAMP"/>
    <property type="match status" value="1"/>
</dbReference>
<name>A0A1C7NUN3_9HYPH</name>
<evidence type="ECO:0000313" key="18">
    <source>
        <dbReference type="EMBL" id="OBZ92700.1"/>
    </source>
</evidence>
<feature type="transmembrane region" description="Helical" evidence="15">
    <location>
        <begin position="12"/>
        <end position="31"/>
    </location>
</feature>
<feature type="domain" description="HAMP" evidence="17">
    <location>
        <begin position="179"/>
        <end position="232"/>
    </location>
</feature>
<evidence type="ECO:0000256" key="15">
    <source>
        <dbReference type="SAM" id="Phobius"/>
    </source>
</evidence>
<protein>
    <recommendedName>
        <fullName evidence="3">histidine kinase</fullName>
        <ecNumber evidence="3">2.7.13.3</ecNumber>
    </recommendedName>
</protein>
<feature type="domain" description="Histidine kinase" evidence="16">
    <location>
        <begin position="240"/>
        <end position="441"/>
    </location>
</feature>
<evidence type="ECO:0000256" key="13">
    <source>
        <dbReference type="ARBA" id="ARBA00023012"/>
    </source>
</evidence>
<evidence type="ECO:0000256" key="7">
    <source>
        <dbReference type="ARBA" id="ARBA00022679"/>
    </source>
</evidence>
<reference evidence="18 19" key="1">
    <citation type="journal article" date="2016" name="Syst. Appl. Microbiol.">
        <title>Pararhizobium polonicum sp. nov. isolated from tumors on stone fruit rootstocks.</title>
        <authorList>
            <person name="Pulawska J."/>
            <person name="Kuzmanovic N."/>
            <person name="Willems A."/>
            <person name="Pothier J.F."/>
        </authorList>
    </citation>
    <scope>NUCLEOTIDE SEQUENCE [LARGE SCALE GENOMIC DNA]</scope>
    <source>
        <strain evidence="18 19">F5.1</strain>
    </source>
</reference>
<dbReference type="SUPFAM" id="SSF158472">
    <property type="entry name" value="HAMP domain-like"/>
    <property type="match status" value="1"/>
</dbReference>
<dbReference type="Gene3D" id="1.10.287.130">
    <property type="match status" value="1"/>
</dbReference>
<dbReference type="SUPFAM" id="SSF55874">
    <property type="entry name" value="ATPase domain of HSP90 chaperone/DNA topoisomerase II/histidine kinase"/>
    <property type="match status" value="1"/>
</dbReference>
<dbReference type="InterPro" id="IPR003660">
    <property type="entry name" value="HAMP_dom"/>
</dbReference>
<keyword evidence="6" id="KW-0597">Phosphoprotein</keyword>
<dbReference type="Proteomes" id="UP000093111">
    <property type="component" value="Unassembled WGS sequence"/>
</dbReference>
<dbReference type="GO" id="GO:0000155">
    <property type="term" value="F:phosphorelay sensor kinase activity"/>
    <property type="evidence" value="ECO:0007669"/>
    <property type="project" value="InterPro"/>
</dbReference>